<dbReference type="EMBL" id="JARQWQ010000084">
    <property type="protein sequence ID" value="KAK2552669.1"/>
    <property type="molecule type" value="Genomic_DNA"/>
</dbReference>
<protein>
    <submittedName>
        <fullName evidence="1">Uncharacterized protein</fullName>
    </submittedName>
</protein>
<evidence type="ECO:0000313" key="2">
    <source>
        <dbReference type="Proteomes" id="UP001249851"/>
    </source>
</evidence>
<reference evidence="1" key="2">
    <citation type="journal article" date="2023" name="Science">
        <title>Genomic signatures of disease resistance in endangered staghorn corals.</title>
        <authorList>
            <person name="Vollmer S.V."/>
            <person name="Selwyn J.D."/>
            <person name="Despard B.A."/>
            <person name="Roesel C.L."/>
        </authorList>
    </citation>
    <scope>NUCLEOTIDE SEQUENCE</scope>
    <source>
        <strain evidence="1">K2</strain>
    </source>
</reference>
<evidence type="ECO:0000313" key="1">
    <source>
        <dbReference type="EMBL" id="KAK2552669.1"/>
    </source>
</evidence>
<dbReference type="PANTHER" id="PTHR47331:SF1">
    <property type="entry name" value="GAG-LIKE PROTEIN"/>
    <property type="match status" value="1"/>
</dbReference>
<sequence length="128" mass="15156">MYAESECASKETENPFLRDELDCQAQDEELNRQFVGVDYLRLKDFSNRIHSALSKMIQRAYYWTDSMSTLKCINNESKRFHTFQSNCLMAIHNGYLTYEWQYVNRDDDNAEDNGSKSLKLDVMLKNDR</sequence>
<organism evidence="1 2">
    <name type="scientific">Acropora cervicornis</name>
    <name type="common">Staghorn coral</name>
    <dbReference type="NCBI Taxonomy" id="6130"/>
    <lineage>
        <taxon>Eukaryota</taxon>
        <taxon>Metazoa</taxon>
        <taxon>Cnidaria</taxon>
        <taxon>Anthozoa</taxon>
        <taxon>Hexacorallia</taxon>
        <taxon>Scleractinia</taxon>
        <taxon>Astrocoeniina</taxon>
        <taxon>Acroporidae</taxon>
        <taxon>Acropora</taxon>
    </lineage>
</organism>
<keyword evidence="2" id="KW-1185">Reference proteome</keyword>
<comment type="caution">
    <text evidence="1">The sequence shown here is derived from an EMBL/GenBank/DDBJ whole genome shotgun (WGS) entry which is preliminary data.</text>
</comment>
<dbReference type="AlphaFoldDB" id="A0AAD9Q175"/>
<gene>
    <name evidence="1" type="ORF">P5673_026048</name>
</gene>
<name>A0AAD9Q175_ACRCE</name>
<proteinExistence type="predicted"/>
<dbReference type="Proteomes" id="UP001249851">
    <property type="component" value="Unassembled WGS sequence"/>
</dbReference>
<accession>A0AAD9Q175</accession>
<dbReference type="PANTHER" id="PTHR47331">
    <property type="entry name" value="PHD-TYPE DOMAIN-CONTAINING PROTEIN"/>
    <property type="match status" value="1"/>
</dbReference>
<reference evidence="1" key="1">
    <citation type="journal article" date="2023" name="G3 (Bethesda)">
        <title>Whole genome assembly and annotation of the endangered Caribbean coral Acropora cervicornis.</title>
        <authorList>
            <person name="Selwyn J.D."/>
            <person name="Vollmer S.V."/>
        </authorList>
    </citation>
    <scope>NUCLEOTIDE SEQUENCE</scope>
    <source>
        <strain evidence="1">K2</strain>
    </source>
</reference>